<dbReference type="OrthoDB" id="1751680at2759"/>
<dbReference type="Proteomes" id="UP000325577">
    <property type="component" value="Linkage Group LG5"/>
</dbReference>
<dbReference type="AlphaFoldDB" id="A0A5J4ZTF0"/>
<evidence type="ECO:0000313" key="2">
    <source>
        <dbReference type="EMBL" id="KAA8521124.1"/>
    </source>
</evidence>
<organism evidence="2 3">
    <name type="scientific">Nyssa sinensis</name>
    <dbReference type="NCBI Taxonomy" id="561372"/>
    <lineage>
        <taxon>Eukaryota</taxon>
        <taxon>Viridiplantae</taxon>
        <taxon>Streptophyta</taxon>
        <taxon>Embryophyta</taxon>
        <taxon>Tracheophyta</taxon>
        <taxon>Spermatophyta</taxon>
        <taxon>Magnoliopsida</taxon>
        <taxon>eudicotyledons</taxon>
        <taxon>Gunneridae</taxon>
        <taxon>Pentapetalae</taxon>
        <taxon>asterids</taxon>
        <taxon>Cornales</taxon>
        <taxon>Nyssaceae</taxon>
        <taxon>Nyssa</taxon>
    </lineage>
</organism>
<protein>
    <submittedName>
        <fullName evidence="2">Uncharacterized protein</fullName>
    </submittedName>
</protein>
<gene>
    <name evidence="2" type="ORF">F0562_011723</name>
</gene>
<sequence>MVKVFYCTMPRESRSVELFSLGKIAVDVTLLFTWVVAAWCLSSLNSSNLIVTRGVDSDNDGRKKQWREHCKKPWHTNETCWKLHGKPANWKPKSKRDGRAYQATAEDSQEPFIH</sequence>
<keyword evidence="3" id="KW-1185">Reference proteome</keyword>
<accession>A0A5J4ZTF0</accession>
<name>A0A5J4ZTF0_9ASTE</name>
<feature type="region of interest" description="Disordered" evidence="1">
    <location>
        <begin position="88"/>
        <end position="114"/>
    </location>
</feature>
<evidence type="ECO:0000313" key="3">
    <source>
        <dbReference type="Proteomes" id="UP000325577"/>
    </source>
</evidence>
<proteinExistence type="predicted"/>
<dbReference type="EMBL" id="CM018048">
    <property type="protein sequence ID" value="KAA8521124.1"/>
    <property type="molecule type" value="Genomic_DNA"/>
</dbReference>
<reference evidence="2 3" key="1">
    <citation type="submission" date="2019-09" db="EMBL/GenBank/DDBJ databases">
        <title>A chromosome-level genome assembly of the Chinese tupelo Nyssa sinensis.</title>
        <authorList>
            <person name="Yang X."/>
            <person name="Kang M."/>
            <person name="Yang Y."/>
            <person name="Xiong H."/>
            <person name="Wang M."/>
            <person name="Zhang Z."/>
            <person name="Wang Z."/>
            <person name="Wu H."/>
            <person name="Ma T."/>
            <person name="Liu J."/>
            <person name="Xi Z."/>
        </authorList>
    </citation>
    <scope>NUCLEOTIDE SEQUENCE [LARGE SCALE GENOMIC DNA]</scope>
    <source>
        <strain evidence="2">J267</strain>
        <tissue evidence="2">Leaf</tissue>
    </source>
</reference>
<evidence type="ECO:0000256" key="1">
    <source>
        <dbReference type="SAM" id="MobiDB-lite"/>
    </source>
</evidence>